<dbReference type="Pfam" id="PF00059">
    <property type="entry name" value="Lectin_C"/>
    <property type="match status" value="4"/>
</dbReference>
<dbReference type="EMBL" id="JBBPFD010000207">
    <property type="protein sequence ID" value="KAK7879743.1"/>
    <property type="molecule type" value="Genomic_DNA"/>
</dbReference>
<keyword evidence="1" id="KW-1015">Disulfide bond</keyword>
<dbReference type="PROSITE" id="PS50041">
    <property type="entry name" value="C_TYPE_LECTIN_2"/>
    <property type="match status" value="4"/>
</dbReference>
<feature type="domain" description="C-type lectin" evidence="2">
    <location>
        <begin position="417"/>
        <end position="525"/>
    </location>
</feature>
<evidence type="ECO:0000313" key="3">
    <source>
        <dbReference type="EMBL" id="KAK7879743.1"/>
    </source>
</evidence>
<feature type="domain" description="C-type lectin" evidence="2">
    <location>
        <begin position="296"/>
        <end position="418"/>
    </location>
</feature>
<keyword evidence="4" id="KW-1185">Reference proteome</keyword>
<reference evidence="4" key="1">
    <citation type="submission" date="2024-04" db="EMBL/GenBank/DDBJ databases">
        <title>Salinicola lusitanus LLJ914,a marine bacterium isolated from the Okinawa Trough.</title>
        <authorList>
            <person name="Li J."/>
        </authorList>
    </citation>
    <scope>NUCLEOTIDE SEQUENCE [LARGE SCALE GENOMIC DNA]</scope>
</reference>
<dbReference type="PROSITE" id="PS00615">
    <property type="entry name" value="C_TYPE_LECTIN_1"/>
    <property type="match status" value="2"/>
</dbReference>
<dbReference type="InterPro" id="IPR018378">
    <property type="entry name" value="C-type_lectin_CS"/>
</dbReference>
<protein>
    <recommendedName>
        <fullName evidence="2">C-type lectin domain-containing protein</fullName>
    </recommendedName>
</protein>
<organism evidence="3 4">
    <name type="scientific">Mugilogobius chulae</name>
    <name type="common">yellowstripe goby</name>
    <dbReference type="NCBI Taxonomy" id="88201"/>
    <lineage>
        <taxon>Eukaryota</taxon>
        <taxon>Metazoa</taxon>
        <taxon>Chordata</taxon>
        <taxon>Craniata</taxon>
        <taxon>Vertebrata</taxon>
        <taxon>Euteleostomi</taxon>
        <taxon>Actinopterygii</taxon>
        <taxon>Neopterygii</taxon>
        <taxon>Teleostei</taxon>
        <taxon>Neoteleostei</taxon>
        <taxon>Acanthomorphata</taxon>
        <taxon>Gobiaria</taxon>
        <taxon>Gobiiformes</taxon>
        <taxon>Gobioidei</taxon>
        <taxon>Gobiidae</taxon>
        <taxon>Gobionellinae</taxon>
        <taxon>Mugilogobius</taxon>
    </lineage>
</organism>
<dbReference type="InterPro" id="IPR016186">
    <property type="entry name" value="C-type_lectin-like/link_sf"/>
</dbReference>
<gene>
    <name evidence="3" type="ORF">WMY93_030670</name>
</gene>
<dbReference type="Gene3D" id="3.10.100.10">
    <property type="entry name" value="Mannose-Binding Protein A, subunit A"/>
    <property type="match status" value="4"/>
</dbReference>
<proteinExistence type="predicted"/>
<comment type="caution">
    <text evidence="3">The sequence shown here is derived from an EMBL/GenBank/DDBJ whole genome shotgun (WGS) entry which is preliminary data.</text>
</comment>
<evidence type="ECO:0000259" key="2">
    <source>
        <dbReference type="PROSITE" id="PS50041"/>
    </source>
</evidence>
<name>A0AAW0MKR8_9GOBI</name>
<evidence type="ECO:0000256" key="1">
    <source>
        <dbReference type="ARBA" id="ARBA00023157"/>
    </source>
</evidence>
<dbReference type="SUPFAM" id="SSF56436">
    <property type="entry name" value="C-type lectin-like"/>
    <property type="match status" value="4"/>
</dbReference>
<dbReference type="AlphaFoldDB" id="A0AAW0MKR8"/>
<dbReference type="PANTHER" id="PTHR45784:SF3">
    <property type="entry name" value="C-TYPE LECTIN DOMAIN FAMILY 4 MEMBER K-LIKE-RELATED"/>
    <property type="match status" value="1"/>
</dbReference>
<evidence type="ECO:0000313" key="4">
    <source>
        <dbReference type="Proteomes" id="UP001460270"/>
    </source>
</evidence>
<dbReference type="Proteomes" id="UP001460270">
    <property type="component" value="Unassembled WGS sequence"/>
</dbReference>
<dbReference type="PANTHER" id="PTHR45784">
    <property type="entry name" value="C-TYPE LECTIN DOMAIN FAMILY 20 MEMBER A-RELATED"/>
    <property type="match status" value="1"/>
</dbReference>
<dbReference type="InterPro" id="IPR001304">
    <property type="entry name" value="C-type_lectin-like"/>
</dbReference>
<feature type="domain" description="C-type lectin" evidence="2">
    <location>
        <begin position="180"/>
        <end position="289"/>
    </location>
</feature>
<dbReference type="InterPro" id="IPR016187">
    <property type="entry name" value="CTDL_fold"/>
</dbReference>
<accession>A0AAW0MKR8</accession>
<feature type="domain" description="C-type lectin" evidence="2">
    <location>
        <begin position="59"/>
        <end position="181"/>
    </location>
</feature>
<sequence>MCQKLLLPYEPSRTLRSSGSRLLVIPKVRTHTHGEASFQFYGPRLWNSLPEDLRAAENIQEDGYHFINVEKTWFEAQAFCKELYTDLATVTNQTEAETVCGSDPDCPVSEAWIGLHRPDTTRVWHWSQPAVEYQENEDVWDLVTYYQPGYAADEYRESCGYVWDNWWYDEDCNSLSYFVCYDSSTNTSILVRNNRRWLDALYFCRERYTDLIGGPQLAQAPPGRYWIGLFRDSWTWSDGSSSSFRNWESGLYNVLRDNWNPDTPQCATLSQQMRWKSEDCTEQRPFICYNSLDSFSINQSYHFININKPWSDAQTYCRDNYTDLATVRDQTEAERVCGSDSDCPVSEAWIGLHRPGTTRVWHWSQPALEYQENNDVWYRYTRKEPYYSSDNDRQSCGAVYNNMWRDWDCEASLFFVCYNNITKTSVVVSETKKWLEALHYCREHHTDLIAGPQLQQLPGGQYWIGLFRDSWTWSDGNNSSFRNWNVSEVSLNDDWSPSAPQCARLSEQNSWKSEDCNEQRPFICYGAEERRRRIFFSSHIGLTTRRGHRPYIYRQKIQERLDQSGLKVIWKTPPKKREEIKEQDNGYCPSHMV</sequence>
<dbReference type="SMART" id="SM00034">
    <property type="entry name" value="CLECT"/>
    <property type="match status" value="4"/>
</dbReference>